<dbReference type="InterPro" id="IPR024618">
    <property type="entry name" value="DUF3857"/>
</dbReference>
<name>A0A291IPU8_9GAMM</name>
<dbReference type="InterPro" id="IPR038765">
    <property type="entry name" value="Papain-like_cys_pep_sf"/>
</dbReference>
<gene>
    <name evidence="2" type="ORF">A1356_14710</name>
</gene>
<dbReference type="RefSeq" id="WP_064027989.1">
    <property type="nucleotide sequence ID" value="NZ_CP023669.1"/>
</dbReference>
<evidence type="ECO:0000259" key="1">
    <source>
        <dbReference type="Pfam" id="PF12969"/>
    </source>
</evidence>
<organism evidence="2 3">
    <name type="scientific">Methylomonas koyamae</name>
    <dbReference type="NCBI Taxonomy" id="702114"/>
    <lineage>
        <taxon>Bacteria</taxon>
        <taxon>Pseudomonadati</taxon>
        <taxon>Pseudomonadota</taxon>
        <taxon>Gammaproteobacteria</taxon>
        <taxon>Methylococcales</taxon>
        <taxon>Methylococcaceae</taxon>
        <taxon>Methylomonas</taxon>
    </lineage>
</organism>
<proteinExistence type="predicted"/>
<dbReference type="AlphaFoldDB" id="A0A291IPU8"/>
<dbReference type="SUPFAM" id="SSF54001">
    <property type="entry name" value="Cysteine proteinases"/>
    <property type="match status" value="1"/>
</dbReference>
<comment type="caution">
    <text evidence="2">The sequence shown here is derived from an EMBL/GenBank/DDBJ whole genome shotgun (WGS) entry which is preliminary data.</text>
</comment>
<dbReference type="Gene3D" id="2.60.40.3140">
    <property type="match status" value="1"/>
</dbReference>
<dbReference type="Gene3D" id="3.10.620.30">
    <property type="match status" value="1"/>
</dbReference>
<reference evidence="2 3" key="1">
    <citation type="submission" date="2016-03" db="EMBL/GenBank/DDBJ databases">
        <authorList>
            <person name="Heylen K."/>
            <person name="De Vos P."/>
            <person name="Vekeman B."/>
        </authorList>
    </citation>
    <scope>NUCLEOTIDE SEQUENCE [LARGE SCALE GENOMIC DNA]</scope>
    <source>
        <strain evidence="2 3">R-49807</strain>
    </source>
</reference>
<dbReference type="EMBL" id="LUUL01000084">
    <property type="protein sequence ID" value="OAI25021.1"/>
    <property type="molecule type" value="Genomic_DNA"/>
</dbReference>
<accession>A0A291IPU8</accession>
<keyword evidence="3" id="KW-1185">Reference proteome</keyword>
<protein>
    <recommendedName>
        <fullName evidence="1">DUF3857 domain-containing protein</fullName>
    </recommendedName>
</protein>
<dbReference type="Proteomes" id="UP000077734">
    <property type="component" value="Unassembled WGS sequence"/>
</dbReference>
<evidence type="ECO:0000313" key="2">
    <source>
        <dbReference type="EMBL" id="OAI25021.1"/>
    </source>
</evidence>
<evidence type="ECO:0000313" key="3">
    <source>
        <dbReference type="Proteomes" id="UP000077734"/>
    </source>
</evidence>
<dbReference type="Pfam" id="PF12969">
    <property type="entry name" value="DUF3857"/>
    <property type="match status" value="1"/>
</dbReference>
<feature type="domain" description="DUF3857" evidence="1">
    <location>
        <begin position="81"/>
        <end position="207"/>
    </location>
</feature>
<dbReference type="KEGG" id="mko:MKLM6_4062"/>
<sequence>MRILVLAALCWWHGAAYAAAAGRDLKLAGYAPDLVRWVPRAEHSDYAALAPPAARITELKQLGYGSVAVDETHQLYLGRDRRIEETVSVAQLYLTAKGIESDGNNGFWLDANHQRAEIEAAYVVQPDGAIADIDPSTLQLNNQNVYNIFTDTVYVTVPFAQLRPGSIAVLRYKIVSDRNKLPMPWARTLFPANFYPLERFRAEVRWDVAVPQPAWQTDYPKLDCRQGKQELVCATTAAAAPLPVDNQMPSAFDLLPVLVLAEPTSWAAVAASMDKLAEPALSRDGSIADLALRLRGDARDVKDIVSRLSGFVAREIRYVGLERGKGNVIPRPTAATLQRRFGDCKDKTMLFVDLARNAGLDAYPVLASTGRMSLAKLLLPSGVYFNHMLACVKSVQAGEICVDLTDPDTGGGRLPYALQGAVALAVGRDAKAPHNLASETFTWVAQTTADNRLHPDGSVQESLARTYDTHWAAEVRRALAVKSQEERERWLQDDYRSVMGDKVKPAFSAQGLDTPDAGITLASTAEYRNVFDPALLKIYRDYEPWLNSLAKDVRSRNQYYPYSFKGLNYRSEIRYRLPAGKSVGNVGPKADYLSQWGSLHRYYRQDGDSVTAYTDLQMPRAEVPVAKFAEFNRFLDLAGQETRISFSLRARSPAAN</sequence>